<evidence type="ECO:0008006" key="13">
    <source>
        <dbReference type="Google" id="ProtNLM"/>
    </source>
</evidence>
<keyword evidence="3" id="KW-0716">Sensory transduction</keyword>
<dbReference type="GO" id="GO:0005886">
    <property type="term" value="C:plasma membrane"/>
    <property type="evidence" value="ECO:0007669"/>
    <property type="project" value="UniProtKB-SubCell"/>
</dbReference>
<dbReference type="GO" id="GO:0004984">
    <property type="term" value="F:olfactory receptor activity"/>
    <property type="evidence" value="ECO:0007669"/>
    <property type="project" value="InterPro"/>
</dbReference>
<keyword evidence="9" id="KW-0807">Transducer</keyword>
<accession>A0A240SXZ1</accession>
<keyword evidence="4 10" id="KW-0812">Transmembrane</keyword>
<dbReference type="InterPro" id="IPR004117">
    <property type="entry name" value="7tm6_olfct_rcpt"/>
</dbReference>
<evidence type="ECO:0000256" key="6">
    <source>
        <dbReference type="ARBA" id="ARBA00022989"/>
    </source>
</evidence>
<keyword evidence="5" id="KW-0552">Olfaction</keyword>
<keyword evidence="6 10" id="KW-1133">Transmembrane helix</keyword>
<evidence type="ECO:0000256" key="3">
    <source>
        <dbReference type="ARBA" id="ARBA00022606"/>
    </source>
</evidence>
<evidence type="ECO:0000256" key="8">
    <source>
        <dbReference type="ARBA" id="ARBA00023170"/>
    </source>
</evidence>
<name>A0A240SXZ1_LUTLO</name>
<keyword evidence="12" id="KW-1185">Reference proteome</keyword>
<dbReference type="GO" id="GO:0007165">
    <property type="term" value="P:signal transduction"/>
    <property type="evidence" value="ECO:0007669"/>
    <property type="project" value="UniProtKB-KW"/>
</dbReference>
<dbReference type="PANTHER" id="PTHR21137">
    <property type="entry name" value="ODORANT RECEPTOR"/>
    <property type="match status" value="1"/>
</dbReference>
<evidence type="ECO:0000256" key="9">
    <source>
        <dbReference type="ARBA" id="ARBA00023224"/>
    </source>
</evidence>
<proteinExistence type="predicted"/>
<evidence type="ECO:0000313" key="12">
    <source>
        <dbReference type="Proteomes" id="UP000092461"/>
    </source>
</evidence>
<feature type="transmembrane region" description="Helical" evidence="10">
    <location>
        <begin position="84"/>
        <end position="107"/>
    </location>
</feature>
<dbReference type="EMBL" id="AJWK01007361">
    <property type="status" value="NOT_ANNOTATED_CDS"/>
    <property type="molecule type" value="Genomic_DNA"/>
</dbReference>
<keyword evidence="2" id="KW-1003">Cell membrane</keyword>
<protein>
    <recommendedName>
        <fullName evidence="13">Odorant receptor</fullName>
    </recommendedName>
</protein>
<dbReference type="PANTHER" id="PTHR21137:SF35">
    <property type="entry name" value="ODORANT RECEPTOR 19A-RELATED"/>
    <property type="match status" value="1"/>
</dbReference>
<sequence>MRSTIINVCILTPSFLLTAQSIFLGDCVFFLVVIYFCTEFSCIRDTIQQLNNEDFARKNARIVLREVYEAHTEIIKQFDRVNTVYTQILFLQMFTSFIYICSMMYLVRFANSPYATMGNLFSMICQLVLICYCGQAIMNRSDEMADSLYNTTWYCMRHQDQTSVLLLMMGMSKGNRLSAGGILDVSIYSFVQVNSIAMIY</sequence>
<dbReference type="Proteomes" id="UP000092461">
    <property type="component" value="Unassembled WGS sequence"/>
</dbReference>
<evidence type="ECO:0000313" key="11">
    <source>
        <dbReference type="EnsemblMetazoa" id="LLOJ010788-PA"/>
    </source>
</evidence>
<feature type="transmembrane region" description="Helical" evidence="10">
    <location>
        <begin position="113"/>
        <end position="134"/>
    </location>
</feature>
<comment type="subcellular location">
    <subcellularLocation>
        <location evidence="1">Cell membrane</location>
        <topology evidence="1">Multi-pass membrane protein</topology>
    </subcellularLocation>
</comment>
<evidence type="ECO:0000256" key="10">
    <source>
        <dbReference type="SAM" id="Phobius"/>
    </source>
</evidence>
<dbReference type="EnsemblMetazoa" id="LLOJ010788-RA">
    <property type="protein sequence ID" value="LLOJ010788-PA"/>
    <property type="gene ID" value="LLOJ010788"/>
</dbReference>
<evidence type="ECO:0000256" key="4">
    <source>
        <dbReference type="ARBA" id="ARBA00022692"/>
    </source>
</evidence>
<keyword evidence="7 10" id="KW-0472">Membrane</keyword>
<dbReference type="GO" id="GO:0005549">
    <property type="term" value="F:odorant binding"/>
    <property type="evidence" value="ECO:0007669"/>
    <property type="project" value="InterPro"/>
</dbReference>
<evidence type="ECO:0000256" key="1">
    <source>
        <dbReference type="ARBA" id="ARBA00004651"/>
    </source>
</evidence>
<organism evidence="11 12">
    <name type="scientific">Lutzomyia longipalpis</name>
    <name type="common">Sand fly</name>
    <dbReference type="NCBI Taxonomy" id="7200"/>
    <lineage>
        <taxon>Eukaryota</taxon>
        <taxon>Metazoa</taxon>
        <taxon>Ecdysozoa</taxon>
        <taxon>Arthropoda</taxon>
        <taxon>Hexapoda</taxon>
        <taxon>Insecta</taxon>
        <taxon>Pterygota</taxon>
        <taxon>Neoptera</taxon>
        <taxon>Endopterygota</taxon>
        <taxon>Diptera</taxon>
        <taxon>Nematocera</taxon>
        <taxon>Psychodoidea</taxon>
        <taxon>Psychodidae</taxon>
        <taxon>Lutzomyia</taxon>
        <taxon>Lutzomyia</taxon>
    </lineage>
</organism>
<dbReference type="AlphaFoldDB" id="A0A240SXZ1"/>
<reference evidence="11" key="1">
    <citation type="submission" date="2020-05" db="UniProtKB">
        <authorList>
            <consortium name="EnsemblMetazoa"/>
        </authorList>
    </citation>
    <scope>IDENTIFICATION</scope>
    <source>
        <strain evidence="11">Jacobina</strain>
    </source>
</reference>
<dbReference type="Pfam" id="PF02949">
    <property type="entry name" value="7tm_6"/>
    <property type="match status" value="1"/>
</dbReference>
<dbReference type="VEuPathDB" id="VectorBase:LLOJ010788"/>
<evidence type="ECO:0000256" key="2">
    <source>
        <dbReference type="ARBA" id="ARBA00022475"/>
    </source>
</evidence>
<evidence type="ECO:0000256" key="7">
    <source>
        <dbReference type="ARBA" id="ARBA00023136"/>
    </source>
</evidence>
<feature type="transmembrane region" description="Helical" evidence="10">
    <location>
        <begin position="15"/>
        <end position="37"/>
    </location>
</feature>
<keyword evidence="8" id="KW-0675">Receptor</keyword>
<evidence type="ECO:0000256" key="5">
    <source>
        <dbReference type="ARBA" id="ARBA00022725"/>
    </source>
</evidence>